<evidence type="ECO:0000259" key="2">
    <source>
        <dbReference type="Pfam" id="PF02517"/>
    </source>
</evidence>
<proteinExistence type="predicted"/>
<feature type="transmembrane region" description="Helical" evidence="1">
    <location>
        <begin position="266"/>
        <end position="288"/>
    </location>
</feature>
<dbReference type="InterPro" id="IPR042150">
    <property type="entry name" value="MmRce1-like"/>
</dbReference>
<dbReference type="OrthoDB" id="3693644at2"/>
<feature type="domain" description="CAAX prenyl protease 2/Lysostaphin resistance protein A-like" evidence="2">
    <location>
        <begin position="144"/>
        <end position="246"/>
    </location>
</feature>
<dbReference type="GO" id="GO:0008237">
    <property type="term" value="F:metallopeptidase activity"/>
    <property type="evidence" value="ECO:0007669"/>
    <property type="project" value="UniProtKB-KW"/>
</dbReference>
<dbReference type="GO" id="GO:0080120">
    <property type="term" value="P:CAAX-box protein maturation"/>
    <property type="evidence" value="ECO:0007669"/>
    <property type="project" value="UniProtKB-ARBA"/>
</dbReference>
<name>A0A4R4VAE2_9PSEU</name>
<comment type="caution">
    <text evidence="3">The sequence shown here is derived from an EMBL/GenBank/DDBJ whole genome shotgun (WGS) entry which is preliminary data.</text>
</comment>
<keyword evidence="3" id="KW-0645">Protease</keyword>
<evidence type="ECO:0000313" key="3">
    <source>
        <dbReference type="EMBL" id="TDC96429.1"/>
    </source>
</evidence>
<dbReference type="PANTHER" id="PTHR35797:SF1">
    <property type="entry name" value="PROTEASE"/>
    <property type="match status" value="1"/>
</dbReference>
<keyword evidence="1" id="KW-1133">Transmembrane helix</keyword>
<dbReference type="GO" id="GO:0006508">
    <property type="term" value="P:proteolysis"/>
    <property type="evidence" value="ECO:0007669"/>
    <property type="project" value="UniProtKB-KW"/>
</dbReference>
<feature type="transmembrane region" description="Helical" evidence="1">
    <location>
        <begin position="38"/>
        <end position="58"/>
    </location>
</feature>
<organism evidence="3 4">
    <name type="scientific">Saccharopolyspora aridisoli</name>
    <dbReference type="NCBI Taxonomy" id="2530385"/>
    <lineage>
        <taxon>Bacteria</taxon>
        <taxon>Bacillati</taxon>
        <taxon>Actinomycetota</taxon>
        <taxon>Actinomycetes</taxon>
        <taxon>Pseudonocardiales</taxon>
        <taxon>Pseudonocardiaceae</taxon>
        <taxon>Saccharopolyspora</taxon>
    </lineage>
</organism>
<dbReference type="PANTHER" id="PTHR35797">
    <property type="entry name" value="PROTEASE-RELATED"/>
    <property type="match status" value="1"/>
</dbReference>
<dbReference type="EMBL" id="SMKV01000002">
    <property type="protein sequence ID" value="TDC96429.1"/>
    <property type="molecule type" value="Genomic_DNA"/>
</dbReference>
<dbReference type="AlphaFoldDB" id="A0A4R4VAE2"/>
<keyword evidence="3" id="KW-0482">Metalloprotease</keyword>
<dbReference type="GO" id="GO:0004175">
    <property type="term" value="F:endopeptidase activity"/>
    <property type="evidence" value="ECO:0007669"/>
    <property type="project" value="UniProtKB-ARBA"/>
</dbReference>
<feature type="transmembrane region" description="Helical" evidence="1">
    <location>
        <begin position="205"/>
        <end position="227"/>
    </location>
</feature>
<protein>
    <submittedName>
        <fullName evidence="3">CPBP family intramembrane metalloprotease</fullName>
    </submittedName>
</protein>
<feature type="transmembrane region" description="Helical" evidence="1">
    <location>
        <begin position="234"/>
        <end position="254"/>
    </location>
</feature>
<keyword evidence="1" id="KW-0472">Membrane</keyword>
<sequence>MDVRGTVYFVVLAYAPAWLLTTPMWLTGEGLSWEWAPVALTLMMLMPSVAAVVVTKWISPSSASLRALGLTNPGGIKNWWRYAVLGCVGPLLAVLLALLVGYLLGVYKSDWTGFSGLVEQFGATVVGEQNQTSPTALALTQLAQVFLFGWVHTLPALGEELGWRGYLTKALLPLGQPGSFLTTGVLWGLWHAPILLLGYNYPTVPIVVSFLMMGCFCVLVGTLLSWLRLASDSVWPAAIAHGFLNSAGTMAVIFSQAGHPVDNASVGLLGWSGWIVLILLILVLIMIGRLPVRFEITRQGISKGVERRSRKA</sequence>
<dbReference type="Pfam" id="PF02517">
    <property type="entry name" value="Rce1-like"/>
    <property type="match status" value="1"/>
</dbReference>
<feature type="transmembrane region" description="Helical" evidence="1">
    <location>
        <begin position="7"/>
        <end position="26"/>
    </location>
</feature>
<keyword evidence="4" id="KW-1185">Reference proteome</keyword>
<keyword evidence="3" id="KW-0378">Hydrolase</keyword>
<evidence type="ECO:0000313" key="4">
    <source>
        <dbReference type="Proteomes" id="UP000294744"/>
    </source>
</evidence>
<feature type="transmembrane region" description="Helical" evidence="1">
    <location>
        <begin position="79"/>
        <end position="104"/>
    </location>
</feature>
<gene>
    <name evidence="3" type="ORF">E1161_02155</name>
</gene>
<evidence type="ECO:0000256" key="1">
    <source>
        <dbReference type="SAM" id="Phobius"/>
    </source>
</evidence>
<reference evidence="3 4" key="1">
    <citation type="submission" date="2019-03" db="EMBL/GenBank/DDBJ databases">
        <title>Draft genome sequences of novel Actinobacteria.</title>
        <authorList>
            <person name="Sahin N."/>
            <person name="Ay H."/>
            <person name="Saygin H."/>
        </authorList>
    </citation>
    <scope>NUCLEOTIDE SEQUENCE [LARGE SCALE GENOMIC DNA]</scope>
    <source>
        <strain evidence="3 4">16K404</strain>
    </source>
</reference>
<dbReference type="InterPro" id="IPR003675">
    <property type="entry name" value="Rce1/LyrA-like_dom"/>
</dbReference>
<keyword evidence="1" id="KW-0812">Transmembrane</keyword>
<dbReference type="Proteomes" id="UP000294744">
    <property type="component" value="Unassembled WGS sequence"/>
</dbReference>
<accession>A0A4R4VAE2</accession>